<sequence>MRIQAGDLVTFPAGLNCTWEVRSPVRKHYRFG</sequence>
<dbReference type="EMBL" id="CP003969">
    <property type="protein sequence ID" value="AGP40227.1"/>
    <property type="molecule type" value="Genomic_DNA"/>
</dbReference>
<dbReference type="InterPro" id="IPR014710">
    <property type="entry name" value="RmlC-like_jellyroll"/>
</dbReference>
<evidence type="ECO:0000313" key="3">
    <source>
        <dbReference type="EMBL" id="AGP40231.1"/>
    </source>
</evidence>
<dbReference type="SUPFAM" id="SSF51182">
    <property type="entry name" value="RmlC-like cupins"/>
    <property type="match status" value="1"/>
</dbReference>
<reference evidence="3 4" key="1">
    <citation type="journal article" date="2013" name="Sci. Rep.">
        <title>Extraordinary expansion of a Sorangium cellulosum genome from an alkaline milieu.</title>
        <authorList>
            <person name="Han K."/>
            <person name="Li Z.F."/>
            <person name="Peng R."/>
            <person name="Zhu L.P."/>
            <person name="Zhou T."/>
            <person name="Wang L.G."/>
            <person name="Li S.G."/>
            <person name="Zhang X.B."/>
            <person name="Hu W."/>
            <person name="Wu Z.H."/>
            <person name="Qin N."/>
            <person name="Li Y.Z."/>
        </authorList>
    </citation>
    <scope>NUCLEOTIDE SEQUENCE [LARGE SCALE GENOMIC DNA]</scope>
    <source>
        <strain evidence="3 4">So0157-2</strain>
    </source>
</reference>
<dbReference type="KEGG" id="scu:SCE1572_40435"/>
<dbReference type="PATRIC" id="fig|1254432.3.peg.9130"/>
<dbReference type="Gene3D" id="2.60.120.10">
    <property type="entry name" value="Jelly Rolls"/>
    <property type="match status" value="1"/>
</dbReference>
<protein>
    <recommendedName>
        <fullName evidence="1">(S)-ureidoglycine aminohydrolase cupin domain-containing protein</fullName>
    </recommendedName>
</protein>
<name>S4Y719_SORCE</name>
<feature type="domain" description="(S)-ureidoglycine aminohydrolase cupin" evidence="1">
    <location>
        <begin position="1"/>
        <end position="29"/>
    </location>
</feature>
<dbReference type="STRING" id="1254432.SCE1572_40415"/>
<evidence type="ECO:0000313" key="4">
    <source>
        <dbReference type="Proteomes" id="UP000014803"/>
    </source>
</evidence>
<dbReference type="Pfam" id="PF05899">
    <property type="entry name" value="Cupin_3"/>
    <property type="match status" value="1"/>
</dbReference>
<dbReference type="KEGG" id="scu:SCE1572_40415"/>
<gene>
    <name evidence="2" type="ORF">SCE1572_40415</name>
    <name evidence="3" type="ORF">SCE1572_40435</name>
</gene>
<accession>S4Y719</accession>
<dbReference type="Proteomes" id="UP000014803">
    <property type="component" value="Chromosome"/>
</dbReference>
<dbReference type="eggNOG" id="COG3450">
    <property type="taxonomic scope" value="Bacteria"/>
</dbReference>
<proteinExistence type="predicted"/>
<dbReference type="InterPro" id="IPR008579">
    <property type="entry name" value="UGlyAH_Cupin_dom"/>
</dbReference>
<dbReference type="HOGENOM" id="CLU_3391397_0_0_7"/>
<dbReference type="AlphaFoldDB" id="S4Y719"/>
<evidence type="ECO:0000259" key="1">
    <source>
        <dbReference type="Pfam" id="PF05899"/>
    </source>
</evidence>
<evidence type="ECO:0000313" key="2">
    <source>
        <dbReference type="EMBL" id="AGP40227.1"/>
    </source>
</evidence>
<dbReference type="InterPro" id="IPR011051">
    <property type="entry name" value="RmlC_Cupin_sf"/>
</dbReference>
<organism evidence="3 4">
    <name type="scientific">Sorangium cellulosum So0157-2</name>
    <dbReference type="NCBI Taxonomy" id="1254432"/>
    <lineage>
        <taxon>Bacteria</taxon>
        <taxon>Pseudomonadati</taxon>
        <taxon>Myxococcota</taxon>
        <taxon>Polyangia</taxon>
        <taxon>Polyangiales</taxon>
        <taxon>Polyangiaceae</taxon>
        <taxon>Sorangium</taxon>
    </lineage>
</organism>
<dbReference type="EMBL" id="CP003969">
    <property type="protein sequence ID" value="AGP40231.1"/>
    <property type="molecule type" value="Genomic_DNA"/>
</dbReference>